<accession>C0E2Y4</accession>
<comment type="caution">
    <text evidence="1">The sequence shown here is derived from an EMBL/GenBank/DDBJ whole genome shotgun (WGS) entry which is preliminary data.</text>
</comment>
<evidence type="ECO:0000313" key="2">
    <source>
        <dbReference type="Proteomes" id="UP000006247"/>
    </source>
</evidence>
<protein>
    <submittedName>
        <fullName evidence="1">Uncharacterized protein</fullName>
    </submittedName>
</protein>
<name>C0E2Y4_9CORY</name>
<dbReference type="AlphaFoldDB" id="C0E2Y4"/>
<dbReference type="Proteomes" id="UP000006247">
    <property type="component" value="Unassembled WGS sequence"/>
</dbReference>
<proteinExistence type="predicted"/>
<dbReference type="EMBL" id="ACEB01000021">
    <property type="protein sequence ID" value="EEG26918.1"/>
    <property type="molecule type" value="Genomic_DNA"/>
</dbReference>
<reference evidence="1 2" key="1">
    <citation type="submission" date="2009-01" db="EMBL/GenBank/DDBJ databases">
        <authorList>
            <person name="Fulton L."/>
            <person name="Clifton S."/>
            <person name="Chinwalla A.T."/>
            <person name="Mitreva M."/>
            <person name="Sodergren E."/>
            <person name="Weinstock G."/>
            <person name="Clifton S."/>
            <person name="Dooling D.J."/>
            <person name="Fulton B."/>
            <person name="Minx P."/>
            <person name="Pepin K.H."/>
            <person name="Johnson M."/>
            <person name="Bhonagiri V."/>
            <person name="Nash W.E."/>
            <person name="Mardis E.R."/>
            <person name="Wilson R.K."/>
        </authorList>
    </citation>
    <scope>NUCLEOTIDE SEQUENCE [LARGE SCALE GENOMIC DNA]</scope>
    <source>
        <strain evidence="1 2">ATCC 33806</strain>
    </source>
</reference>
<gene>
    <name evidence="1" type="ORF">CORMATOL_01346</name>
</gene>
<organism evidence="1 2">
    <name type="scientific">Corynebacterium matruchotii ATCC 33806</name>
    <dbReference type="NCBI Taxonomy" id="566549"/>
    <lineage>
        <taxon>Bacteria</taxon>
        <taxon>Bacillati</taxon>
        <taxon>Actinomycetota</taxon>
        <taxon>Actinomycetes</taxon>
        <taxon>Mycobacteriales</taxon>
        <taxon>Corynebacteriaceae</taxon>
        <taxon>Corynebacterium</taxon>
    </lineage>
</organism>
<sequence>MMTCIIGVAVPASASAVAVLTGTICRVFEFWVRDSSLGLK</sequence>
<evidence type="ECO:0000313" key="1">
    <source>
        <dbReference type="EMBL" id="EEG26918.1"/>
    </source>
</evidence>
<dbReference type="HOGENOM" id="CLU_3288175_0_0_11"/>